<dbReference type="InterPro" id="IPR011473">
    <property type="entry name" value="DUF1579"/>
</dbReference>
<gene>
    <name evidence="1" type="ORF">MMF97_04925</name>
</gene>
<keyword evidence="2" id="KW-1185">Reference proteome</keyword>
<dbReference type="RefSeq" id="WP_243360147.1">
    <property type="nucleotide sequence ID" value="NZ_JALGBH010000001.1"/>
</dbReference>
<reference evidence="1" key="1">
    <citation type="submission" date="2022-03" db="EMBL/GenBank/DDBJ databases">
        <authorList>
            <person name="Woo C.Y."/>
        </authorList>
    </citation>
    <scope>NUCLEOTIDE SEQUENCE</scope>
    <source>
        <strain evidence="1">CYS-01</strain>
    </source>
</reference>
<dbReference type="Proteomes" id="UP001165460">
    <property type="component" value="Unassembled WGS sequence"/>
</dbReference>
<organism evidence="1 2">
    <name type="scientific">Pedobacter montanisoli</name>
    <dbReference type="NCBI Taxonomy" id="2923277"/>
    <lineage>
        <taxon>Bacteria</taxon>
        <taxon>Pseudomonadati</taxon>
        <taxon>Bacteroidota</taxon>
        <taxon>Sphingobacteriia</taxon>
        <taxon>Sphingobacteriales</taxon>
        <taxon>Sphingobacteriaceae</taxon>
        <taxon>Pedobacter</taxon>
    </lineage>
</organism>
<dbReference type="Pfam" id="PF07617">
    <property type="entry name" value="DUF1579"/>
    <property type="match status" value="1"/>
</dbReference>
<name>A0ABS9ZUR4_9SPHI</name>
<dbReference type="EMBL" id="JALGBH010000001">
    <property type="protein sequence ID" value="MCJ0742048.1"/>
    <property type="molecule type" value="Genomic_DNA"/>
</dbReference>
<proteinExistence type="predicted"/>
<accession>A0ABS9ZUR4</accession>
<evidence type="ECO:0000313" key="1">
    <source>
        <dbReference type="EMBL" id="MCJ0742048.1"/>
    </source>
</evidence>
<sequence length="164" mass="19015">MSKSKFDISKESGPHWKLHTLIGNWDGNTRTWFEKDVLADESPMEAKITAVLGERFIRYEYKGSVQGKTFEGIMIWGFDLDNNKCQCSWVDSFHMGTGIMLSEGEENKKGFWVLGSYGSLEYPERWGWRTELEIMNSEQFLIRAFNISPDGVEAKATETIYYRK</sequence>
<comment type="caution">
    <text evidence="1">The sequence shown here is derived from an EMBL/GenBank/DDBJ whole genome shotgun (WGS) entry which is preliminary data.</text>
</comment>
<protein>
    <submittedName>
        <fullName evidence="1">DUF1579 domain-containing protein</fullName>
    </submittedName>
</protein>
<evidence type="ECO:0000313" key="2">
    <source>
        <dbReference type="Proteomes" id="UP001165460"/>
    </source>
</evidence>